<feature type="transmembrane region" description="Helical" evidence="8">
    <location>
        <begin position="284"/>
        <end position="305"/>
    </location>
</feature>
<reference evidence="9 10" key="1">
    <citation type="submission" date="2020-08" db="EMBL/GenBank/DDBJ databases">
        <title>Sequencing the genomes of 1000 actinobacteria strains.</title>
        <authorList>
            <person name="Klenk H.-P."/>
        </authorList>
    </citation>
    <scope>NUCLEOTIDE SEQUENCE [LARGE SCALE GENOMIC DNA]</scope>
    <source>
        <strain evidence="9 10">DSM 45272</strain>
    </source>
</reference>
<evidence type="ECO:0000256" key="4">
    <source>
        <dbReference type="ARBA" id="ARBA00022679"/>
    </source>
</evidence>
<sequence length="580" mass="62184">MVLTRGIRRVQVNTWVLLAVALAWLVVNFRWIVLYRDGQVFDIDEAGYFGMALNNHGAALRDGVAGWIEAVESPGIQAPLLPALTSLHFFATGTGTVAAFVVPLVAGVALILLTHAVANRVAGRPFAWLATALIATAPGVVFEARAYHFALPAAVMTTAAIYFLVRSEGLSKPKFVVPFAIFVGLMPLSRTMAIAFVPGLVLAALIQAVVPRDRTKRLKWFALAAVVGAGVAALWLVPNGVRVFEYLTGFGYGKQSVEFGEEAGVFNPGAWVQRLRLLIFDHGLPHTVLLCAGLVAAFVVAIAKIRTGPVKDTLRSMVASPLFPSALLVAEGGVAVLTSKNAGTAFFLPLIPSMAILALWGLYRAHRSLRRALPFAVAVVGLVAMVPLLDLRLPTARAWSVDLPVLGSSKITDGRGSPQIYVDPGGRITEPVSVETVREWKAVAEWAAGQVEENHALGGATAFGFRDRLFNTNTLQLEMLRRFGYGVALPQVSPTEDGNTEPDYRAWLTSYRNSNSGDASKTCLLFTATGTINEFEPKVDPPSMVSAATASGFTPIATRPLPNGRLVTLWKRPQPTCVPS</sequence>
<dbReference type="PANTHER" id="PTHR33908">
    <property type="entry name" value="MANNOSYLTRANSFERASE YKCB-RELATED"/>
    <property type="match status" value="1"/>
</dbReference>
<name>A0A841B4K1_9PSEU</name>
<keyword evidence="2" id="KW-1003">Cell membrane</keyword>
<feature type="transmembrane region" description="Helical" evidence="8">
    <location>
        <begin position="372"/>
        <end position="389"/>
    </location>
</feature>
<feature type="transmembrane region" description="Helical" evidence="8">
    <location>
        <begin position="344"/>
        <end position="363"/>
    </location>
</feature>
<evidence type="ECO:0000256" key="6">
    <source>
        <dbReference type="ARBA" id="ARBA00022989"/>
    </source>
</evidence>
<dbReference type="EMBL" id="JACHMX010000001">
    <property type="protein sequence ID" value="MBB5854237.1"/>
    <property type="molecule type" value="Genomic_DNA"/>
</dbReference>
<evidence type="ECO:0000256" key="7">
    <source>
        <dbReference type="ARBA" id="ARBA00023136"/>
    </source>
</evidence>
<keyword evidence="10" id="KW-1185">Reference proteome</keyword>
<evidence type="ECO:0000256" key="1">
    <source>
        <dbReference type="ARBA" id="ARBA00004651"/>
    </source>
</evidence>
<dbReference type="RefSeq" id="WP_221471201.1">
    <property type="nucleotide sequence ID" value="NZ_JACHMX010000001.1"/>
</dbReference>
<dbReference type="GO" id="GO:0005886">
    <property type="term" value="C:plasma membrane"/>
    <property type="evidence" value="ECO:0007669"/>
    <property type="project" value="UniProtKB-SubCell"/>
</dbReference>
<evidence type="ECO:0000313" key="10">
    <source>
        <dbReference type="Proteomes" id="UP000580861"/>
    </source>
</evidence>
<evidence type="ECO:0000256" key="2">
    <source>
        <dbReference type="ARBA" id="ARBA00022475"/>
    </source>
</evidence>
<feature type="transmembrane region" description="Helical" evidence="8">
    <location>
        <begin position="218"/>
        <end position="237"/>
    </location>
</feature>
<organism evidence="9 10">
    <name type="scientific">Amycolatopsis umgeniensis</name>
    <dbReference type="NCBI Taxonomy" id="336628"/>
    <lineage>
        <taxon>Bacteria</taxon>
        <taxon>Bacillati</taxon>
        <taxon>Actinomycetota</taxon>
        <taxon>Actinomycetes</taxon>
        <taxon>Pseudonocardiales</taxon>
        <taxon>Pseudonocardiaceae</taxon>
        <taxon>Amycolatopsis</taxon>
    </lineage>
</organism>
<dbReference type="Proteomes" id="UP000580861">
    <property type="component" value="Unassembled WGS sequence"/>
</dbReference>
<comment type="caution">
    <text evidence="9">The sequence shown here is derived from an EMBL/GenBank/DDBJ whole genome shotgun (WGS) entry which is preliminary data.</text>
</comment>
<dbReference type="AlphaFoldDB" id="A0A841B4K1"/>
<gene>
    <name evidence="9" type="ORF">HDA45_004324</name>
</gene>
<evidence type="ECO:0000256" key="5">
    <source>
        <dbReference type="ARBA" id="ARBA00022692"/>
    </source>
</evidence>
<feature type="transmembrane region" description="Helical" evidence="8">
    <location>
        <begin position="194"/>
        <end position="211"/>
    </location>
</feature>
<proteinExistence type="predicted"/>
<keyword evidence="5 8" id="KW-0812">Transmembrane</keyword>
<feature type="transmembrane region" description="Helical" evidence="8">
    <location>
        <begin position="317"/>
        <end position="338"/>
    </location>
</feature>
<keyword evidence="4 9" id="KW-0808">Transferase</keyword>
<keyword evidence="3" id="KW-0328">Glycosyltransferase</keyword>
<evidence type="ECO:0000256" key="3">
    <source>
        <dbReference type="ARBA" id="ARBA00022676"/>
    </source>
</evidence>
<comment type="subcellular location">
    <subcellularLocation>
        <location evidence="1">Cell membrane</location>
        <topology evidence="1">Multi-pass membrane protein</topology>
    </subcellularLocation>
</comment>
<dbReference type="InterPro" id="IPR050297">
    <property type="entry name" value="LipidA_mod_glycosyltrf_83"/>
</dbReference>
<dbReference type="GO" id="GO:0016763">
    <property type="term" value="F:pentosyltransferase activity"/>
    <property type="evidence" value="ECO:0007669"/>
    <property type="project" value="TreeGrafter"/>
</dbReference>
<evidence type="ECO:0000313" key="9">
    <source>
        <dbReference type="EMBL" id="MBB5854237.1"/>
    </source>
</evidence>
<feature type="transmembrane region" description="Helical" evidence="8">
    <location>
        <begin position="89"/>
        <end position="113"/>
    </location>
</feature>
<feature type="transmembrane region" description="Helical" evidence="8">
    <location>
        <begin position="12"/>
        <end position="33"/>
    </location>
</feature>
<evidence type="ECO:0000256" key="8">
    <source>
        <dbReference type="SAM" id="Phobius"/>
    </source>
</evidence>
<dbReference type="GO" id="GO:0009103">
    <property type="term" value="P:lipopolysaccharide biosynthetic process"/>
    <property type="evidence" value="ECO:0007669"/>
    <property type="project" value="UniProtKB-ARBA"/>
</dbReference>
<keyword evidence="7 8" id="KW-0472">Membrane</keyword>
<accession>A0A841B4K1</accession>
<keyword evidence="6 8" id="KW-1133">Transmembrane helix</keyword>
<feature type="transmembrane region" description="Helical" evidence="8">
    <location>
        <begin position="125"/>
        <end position="141"/>
    </location>
</feature>
<dbReference type="PANTHER" id="PTHR33908:SF11">
    <property type="entry name" value="MEMBRANE PROTEIN"/>
    <property type="match status" value="1"/>
</dbReference>
<protein>
    <submittedName>
        <fullName evidence="9">4-amino-4-deoxy-L-arabinose transferase-like glycosyltransferase</fullName>
    </submittedName>
</protein>